<protein>
    <submittedName>
        <fullName evidence="2">Uncharacterized protein</fullName>
    </submittedName>
</protein>
<gene>
    <name evidence="2" type="ORF">Prubr_21470</name>
</gene>
<dbReference type="Proteomes" id="UP000680866">
    <property type="component" value="Chromosome"/>
</dbReference>
<evidence type="ECO:0000313" key="2">
    <source>
        <dbReference type="EMBL" id="BCJ65126.1"/>
    </source>
</evidence>
<organism evidence="2 3">
    <name type="scientific">Polymorphospora rubra</name>
    <dbReference type="NCBI Taxonomy" id="338584"/>
    <lineage>
        <taxon>Bacteria</taxon>
        <taxon>Bacillati</taxon>
        <taxon>Actinomycetota</taxon>
        <taxon>Actinomycetes</taxon>
        <taxon>Micromonosporales</taxon>
        <taxon>Micromonosporaceae</taxon>
        <taxon>Polymorphospora</taxon>
    </lineage>
</organism>
<evidence type="ECO:0000313" key="3">
    <source>
        <dbReference type="Proteomes" id="UP000680866"/>
    </source>
</evidence>
<name>A0A810MVB2_9ACTN</name>
<dbReference type="KEGG" id="pry:Prubr_21470"/>
<keyword evidence="1" id="KW-0812">Transmembrane</keyword>
<feature type="transmembrane region" description="Helical" evidence="1">
    <location>
        <begin position="47"/>
        <end position="69"/>
    </location>
</feature>
<dbReference type="AlphaFoldDB" id="A0A810MVB2"/>
<evidence type="ECO:0000256" key="1">
    <source>
        <dbReference type="SAM" id="Phobius"/>
    </source>
</evidence>
<keyword evidence="1" id="KW-1133">Transmembrane helix</keyword>
<dbReference type="RefSeq" id="WP_212824398.1">
    <property type="nucleotide sequence ID" value="NZ_AP023359.1"/>
</dbReference>
<dbReference type="EMBL" id="AP023359">
    <property type="protein sequence ID" value="BCJ65126.1"/>
    <property type="molecule type" value="Genomic_DNA"/>
</dbReference>
<keyword evidence="3" id="KW-1185">Reference proteome</keyword>
<accession>A0A810MVB2</accession>
<reference evidence="2" key="1">
    <citation type="submission" date="2020-08" db="EMBL/GenBank/DDBJ databases">
        <title>Whole genome shotgun sequence of Polymorphospora rubra NBRC 101157.</title>
        <authorList>
            <person name="Komaki H."/>
            <person name="Tamura T."/>
        </authorList>
    </citation>
    <scope>NUCLEOTIDE SEQUENCE</scope>
    <source>
        <strain evidence="2">NBRC 101157</strain>
    </source>
</reference>
<sequence length="117" mass="12040">MATHYSPASPAPQMPGTILGPLLLFVLGAVACAAMMVLSLVDVEPSALRALAGAGGAIACSWAAVGLWARWQSGRVVGIALAVLLVPTGIGLLVTVAVVWALLTTSANWWLRLPARR</sequence>
<keyword evidence="1" id="KW-0472">Membrane</keyword>
<feature type="transmembrane region" description="Helical" evidence="1">
    <location>
        <begin position="76"/>
        <end position="103"/>
    </location>
</feature>
<feature type="transmembrane region" description="Helical" evidence="1">
    <location>
        <begin position="21"/>
        <end position="41"/>
    </location>
</feature>
<proteinExistence type="predicted"/>